<evidence type="ECO:0000256" key="3">
    <source>
        <dbReference type="ARBA" id="ARBA00022643"/>
    </source>
</evidence>
<dbReference type="Proteomes" id="UP000185783">
    <property type="component" value="Unassembled WGS sequence"/>
</dbReference>
<evidence type="ECO:0000313" key="8">
    <source>
        <dbReference type="Proteomes" id="UP000185783"/>
    </source>
</evidence>
<evidence type="ECO:0000256" key="1">
    <source>
        <dbReference type="ARBA" id="ARBA00008366"/>
    </source>
</evidence>
<protein>
    <submittedName>
        <fullName evidence="7">NADPH-dependent oxidoreductase</fullName>
    </submittedName>
</protein>
<dbReference type="InterPro" id="IPR029479">
    <property type="entry name" value="Nitroreductase"/>
</dbReference>
<proteinExistence type="inferred from homology"/>
<evidence type="ECO:0000256" key="2">
    <source>
        <dbReference type="ARBA" id="ARBA00022630"/>
    </source>
</evidence>
<keyword evidence="8" id="KW-1185">Reference proteome</keyword>
<keyword evidence="2 5" id="KW-0285">Flavoprotein</keyword>
<dbReference type="InterPro" id="IPR000415">
    <property type="entry name" value="Nitroreductase-like"/>
</dbReference>
<dbReference type="PANTHER" id="PTHR43425">
    <property type="entry name" value="OXYGEN-INSENSITIVE NADPH NITROREDUCTASE"/>
    <property type="match status" value="1"/>
</dbReference>
<keyword evidence="4 5" id="KW-0560">Oxidoreductase</keyword>
<dbReference type="Gene3D" id="3.40.109.10">
    <property type="entry name" value="NADH Oxidase"/>
    <property type="match status" value="1"/>
</dbReference>
<feature type="domain" description="Nitroreductase" evidence="6">
    <location>
        <begin position="10"/>
        <end position="161"/>
    </location>
</feature>
<evidence type="ECO:0000256" key="4">
    <source>
        <dbReference type="ARBA" id="ARBA00023002"/>
    </source>
</evidence>
<sequence>MTNTVLEQMMNRRSVRAFTGEAVKDEHLELILKAGQQAPTSINGQQISLVVTRDKDSIKKIAEIAGGQPQVANADVFITVVIDYVRPGFATFLAGEEIVIEKSAEGLLVGAVDAGIMTNALQTAAESLGYGSTAIGGIRRAPEEMIKLLGLPPRTYPINGLTLGVPDEKKLPAVKPRVPLETFAMHEKYNAKTVADGVKVYDATLREWWDEQGMTEMPSYTVSTAAFYKSVYFPKVATTLRAQGFDMEQPEWMPEVDTFDG</sequence>
<comment type="similarity">
    <text evidence="1 5">Belongs to the flavin oxidoreductase frp family.</text>
</comment>
<dbReference type="GO" id="GO:0016491">
    <property type="term" value="F:oxidoreductase activity"/>
    <property type="evidence" value="ECO:0007669"/>
    <property type="project" value="UniProtKB-UniRule"/>
</dbReference>
<dbReference type="AlphaFoldDB" id="A0A1U7JK00"/>
<reference evidence="7 8" key="1">
    <citation type="submission" date="2016-03" db="EMBL/GenBank/DDBJ databases">
        <title>Genome sequence of Nesiotobacter sp. nov., a moderately halophilic alphaproteobacterium isolated from the Yellow Sea, China.</title>
        <authorList>
            <person name="Zhang G."/>
            <person name="Zhang R."/>
        </authorList>
    </citation>
    <scope>NUCLEOTIDE SEQUENCE [LARGE SCALE GENOMIC DNA]</scope>
    <source>
        <strain evidence="7 8">WB1-6</strain>
    </source>
</reference>
<dbReference type="EMBL" id="LVVZ01000007">
    <property type="protein sequence ID" value="OKL45076.1"/>
    <property type="molecule type" value="Genomic_DNA"/>
</dbReference>
<dbReference type="Pfam" id="PF00881">
    <property type="entry name" value="Nitroreductase"/>
    <property type="match status" value="1"/>
</dbReference>
<dbReference type="PIRSF" id="PIRSF005426">
    <property type="entry name" value="Frp"/>
    <property type="match status" value="1"/>
</dbReference>
<dbReference type="SUPFAM" id="SSF55469">
    <property type="entry name" value="FMN-dependent nitroreductase-like"/>
    <property type="match status" value="1"/>
</dbReference>
<dbReference type="STRING" id="197461.A3843_04800"/>
<dbReference type="PANTHER" id="PTHR43425:SF2">
    <property type="entry name" value="OXYGEN-INSENSITIVE NADPH NITROREDUCTASE"/>
    <property type="match status" value="1"/>
</dbReference>
<dbReference type="InterPro" id="IPR016446">
    <property type="entry name" value="Flavin_OxRdtase_Frp"/>
</dbReference>
<name>A0A1U7JK00_9HYPH</name>
<evidence type="ECO:0000256" key="5">
    <source>
        <dbReference type="PIRNR" id="PIRNR005426"/>
    </source>
</evidence>
<keyword evidence="3 5" id="KW-0288">FMN</keyword>
<dbReference type="RefSeq" id="WP_028481630.1">
    <property type="nucleotide sequence ID" value="NZ_LVVZ01000007.1"/>
</dbReference>
<keyword evidence="5" id="KW-0521">NADP</keyword>
<organism evidence="7 8">
    <name type="scientific">Pseudovibrio exalbescens</name>
    <dbReference type="NCBI Taxonomy" id="197461"/>
    <lineage>
        <taxon>Bacteria</taxon>
        <taxon>Pseudomonadati</taxon>
        <taxon>Pseudomonadota</taxon>
        <taxon>Alphaproteobacteria</taxon>
        <taxon>Hyphomicrobiales</taxon>
        <taxon>Stappiaceae</taxon>
        <taxon>Pseudovibrio</taxon>
    </lineage>
</organism>
<comment type="caution">
    <text evidence="7">The sequence shown here is derived from an EMBL/GenBank/DDBJ whole genome shotgun (WGS) entry which is preliminary data.</text>
</comment>
<gene>
    <name evidence="7" type="ORF">A3843_04800</name>
</gene>
<accession>A0A1U7JK00</accession>
<evidence type="ECO:0000259" key="6">
    <source>
        <dbReference type="Pfam" id="PF00881"/>
    </source>
</evidence>
<evidence type="ECO:0000313" key="7">
    <source>
        <dbReference type="EMBL" id="OKL45076.1"/>
    </source>
</evidence>